<dbReference type="PANTHER" id="PTHR45188:SF2">
    <property type="entry name" value="DNAJ HOMOLOG SUBFAMILY C MEMBER 7"/>
    <property type="match status" value="1"/>
</dbReference>
<keyword evidence="2" id="KW-0732">Signal</keyword>
<feature type="signal peptide" evidence="2">
    <location>
        <begin position="1"/>
        <end position="18"/>
    </location>
</feature>
<evidence type="ECO:0000313" key="4">
    <source>
        <dbReference type="Proteomes" id="UP000248688"/>
    </source>
</evidence>
<name>A0A2Z4IMZ8_9BACT</name>
<keyword evidence="4" id="KW-1185">Reference proteome</keyword>
<evidence type="ECO:0000256" key="1">
    <source>
        <dbReference type="ARBA" id="ARBA00022737"/>
    </source>
</evidence>
<dbReference type="KEGG" id="est:DN752_19300"/>
<feature type="chain" id="PRO_5016321284" evidence="2">
    <location>
        <begin position="19"/>
        <end position="276"/>
    </location>
</feature>
<gene>
    <name evidence="3" type="ORF">DN752_19300</name>
</gene>
<accession>A0A2Z4IMZ8</accession>
<dbReference type="EMBL" id="CP030041">
    <property type="protein sequence ID" value="AWW32110.1"/>
    <property type="molecule type" value="Genomic_DNA"/>
</dbReference>
<keyword evidence="1" id="KW-0677">Repeat</keyword>
<dbReference type="InterPro" id="IPR019734">
    <property type="entry name" value="TPR_rpt"/>
</dbReference>
<dbReference type="SMART" id="SM00028">
    <property type="entry name" value="TPR"/>
    <property type="match status" value="4"/>
</dbReference>
<proteinExistence type="predicted"/>
<sequence length="276" mass="30897">MKPYLLTLCILLSPYLIASASAQTFTMGKKCRATLAEANALLDQESYTEALAKLDEFTGNCKTKDAKEQGAVAKAEAYNNLGQYENAIKEADYALDVTKDRSLEGHFQKGIALQHLGDAEGSKQELSKVIELTEKNQNTSERANNYALMARVYARQLNEEDSAMYYLDKAIGLAPENTDIIIQKGDLHLYYNQYDEAYAAYDEALDHGHDPLDIYQSRTQVGLKKMENKYGTTKVQELKNKMTAAEKTTLCADIQKGLDLGWKDMSMDMFSAMICQ</sequence>
<dbReference type="SUPFAM" id="SSF48452">
    <property type="entry name" value="TPR-like"/>
    <property type="match status" value="1"/>
</dbReference>
<reference evidence="3 4" key="1">
    <citation type="submission" date="2018-06" db="EMBL/GenBank/DDBJ databases">
        <title>Echinicola strongylocentroti sp. nov., isolated from a sea urchin Strongylocentrotus intermedius.</title>
        <authorList>
            <person name="Bae S.S."/>
        </authorList>
    </citation>
    <scope>NUCLEOTIDE SEQUENCE [LARGE SCALE GENOMIC DNA]</scope>
    <source>
        <strain evidence="3 4">MEBiC08714</strain>
    </source>
</reference>
<dbReference type="Pfam" id="PF13181">
    <property type="entry name" value="TPR_8"/>
    <property type="match status" value="1"/>
</dbReference>
<protein>
    <submittedName>
        <fullName evidence="3">Uncharacterized protein</fullName>
    </submittedName>
</protein>
<evidence type="ECO:0000256" key="2">
    <source>
        <dbReference type="SAM" id="SignalP"/>
    </source>
</evidence>
<dbReference type="InterPro" id="IPR011990">
    <property type="entry name" value="TPR-like_helical_dom_sf"/>
</dbReference>
<dbReference type="Proteomes" id="UP000248688">
    <property type="component" value="Chromosome"/>
</dbReference>
<dbReference type="OrthoDB" id="656781at2"/>
<organism evidence="3 4">
    <name type="scientific">Echinicola strongylocentroti</name>
    <dbReference type="NCBI Taxonomy" id="1795355"/>
    <lineage>
        <taxon>Bacteria</taxon>
        <taxon>Pseudomonadati</taxon>
        <taxon>Bacteroidota</taxon>
        <taxon>Cytophagia</taxon>
        <taxon>Cytophagales</taxon>
        <taxon>Cyclobacteriaceae</taxon>
        <taxon>Echinicola</taxon>
    </lineage>
</organism>
<dbReference type="PANTHER" id="PTHR45188">
    <property type="entry name" value="DNAJ PROTEIN P58IPK HOMOLOG"/>
    <property type="match status" value="1"/>
</dbReference>
<dbReference type="Gene3D" id="1.25.40.10">
    <property type="entry name" value="Tetratricopeptide repeat domain"/>
    <property type="match status" value="2"/>
</dbReference>
<evidence type="ECO:0000313" key="3">
    <source>
        <dbReference type="EMBL" id="AWW32110.1"/>
    </source>
</evidence>
<dbReference type="AlphaFoldDB" id="A0A2Z4IMZ8"/>